<dbReference type="EMBL" id="LAZR01015475">
    <property type="protein sequence ID" value="KKM12030.1"/>
    <property type="molecule type" value="Genomic_DNA"/>
</dbReference>
<organism evidence="1">
    <name type="scientific">marine sediment metagenome</name>
    <dbReference type="NCBI Taxonomy" id="412755"/>
    <lineage>
        <taxon>unclassified sequences</taxon>
        <taxon>metagenomes</taxon>
        <taxon>ecological metagenomes</taxon>
    </lineage>
</organism>
<dbReference type="AlphaFoldDB" id="A0A0F9HCT2"/>
<reference evidence="1" key="1">
    <citation type="journal article" date="2015" name="Nature">
        <title>Complex archaea that bridge the gap between prokaryotes and eukaryotes.</title>
        <authorList>
            <person name="Spang A."/>
            <person name="Saw J.H."/>
            <person name="Jorgensen S.L."/>
            <person name="Zaremba-Niedzwiedzka K."/>
            <person name="Martijn J."/>
            <person name="Lind A.E."/>
            <person name="van Eijk R."/>
            <person name="Schleper C."/>
            <person name="Guy L."/>
            <person name="Ettema T.J."/>
        </authorList>
    </citation>
    <scope>NUCLEOTIDE SEQUENCE</scope>
</reference>
<sequence>MLGTLYEENSSNSRIRDAGSGFELQICSIDKNGFKKI</sequence>
<feature type="non-terminal residue" evidence="1">
    <location>
        <position position="37"/>
    </location>
</feature>
<gene>
    <name evidence="1" type="ORF">LCGC14_1720490</name>
</gene>
<name>A0A0F9HCT2_9ZZZZ</name>
<accession>A0A0F9HCT2</accession>
<protein>
    <submittedName>
        <fullName evidence="1">Uncharacterized protein</fullName>
    </submittedName>
</protein>
<comment type="caution">
    <text evidence="1">The sequence shown here is derived from an EMBL/GenBank/DDBJ whole genome shotgun (WGS) entry which is preliminary data.</text>
</comment>
<proteinExistence type="predicted"/>
<evidence type="ECO:0000313" key="1">
    <source>
        <dbReference type="EMBL" id="KKM12030.1"/>
    </source>
</evidence>